<organism evidence="1">
    <name type="scientific">Arundo donax</name>
    <name type="common">Giant reed</name>
    <name type="synonym">Donax arundinaceus</name>
    <dbReference type="NCBI Taxonomy" id="35708"/>
    <lineage>
        <taxon>Eukaryota</taxon>
        <taxon>Viridiplantae</taxon>
        <taxon>Streptophyta</taxon>
        <taxon>Embryophyta</taxon>
        <taxon>Tracheophyta</taxon>
        <taxon>Spermatophyta</taxon>
        <taxon>Magnoliopsida</taxon>
        <taxon>Liliopsida</taxon>
        <taxon>Poales</taxon>
        <taxon>Poaceae</taxon>
        <taxon>PACMAD clade</taxon>
        <taxon>Arundinoideae</taxon>
        <taxon>Arundineae</taxon>
        <taxon>Arundo</taxon>
    </lineage>
</organism>
<sequence>MRGGVSGSGGGRRCR</sequence>
<protein>
    <submittedName>
        <fullName evidence="1">Uncharacterized protein</fullName>
    </submittedName>
</protein>
<dbReference type="EMBL" id="GBRH01263954">
    <property type="protein sequence ID" value="JAD33941.1"/>
    <property type="molecule type" value="Transcribed_RNA"/>
</dbReference>
<accession>A0A0A9T6P0</accession>
<evidence type="ECO:0000313" key="1">
    <source>
        <dbReference type="EMBL" id="JAD33941.1"/>
    </source>
</evidence>
<reference evidence="1" key="1">
    <citation type="submission" date="2014-09" db="EMBL/GenBank/DDBJ databases">
        <authorList>
            <person name="Magalhaes I.L.F."/>
            <person name="Oliveira U."/>
            <person name="Santos F.R."/>
            <person name="Vidigal T.H.D.A."/>
            <person name="Brescovit A.D."/>
            <person name="Santos A.J."/>
        </authorList>
    </citation>
    <scope>NUCLEOTIDE SEQUENCE</scope>
    <source>
        <tissue evidence="1">Shoot tissue taken approximately 20 cm above the soil surface</tissue>
    </source>
</reference>
<name>A0A0A9T6P0_ARUDO</name>
<reference evidence="1" key="2">
    <citation type="journal article" date="2015" name="Data Brief">
        <title>Shoot transcriptome of the giant reed, Arundo donax.</title>
        <authorList>
            <person name="Barrero R.A."/>
            <person name="Guerrero F.D."/>
            <person name="Moolhuijzen P."/>
            <person name="Goolsby J.A."/>
            <person name="Tidwell J."/>
            <person name="Bellgard S.E."/>
            <person name="Bellgard M.I."/>
        </authorList>
    </citation>
    <scope>NUCLEOTIDE SEQUENCE</scope>
    <source>
        <tissue evidence="1">Shoot tissue taken approximately 20 cm above the soil surface</tissue>
    </source>
</reference>
<proteinExistence type="predicted"/>